<gene>
    <name evidence="1" type="ORF">O6H91_05G014300</name>
</gene>
<proteinExistence type="predicted"/>
<sequence>MSTSSSTVILSNLVNQLPTGTFLTFQTLAPLFTNNGQCGKTELFLTGTLMLLYVVLCWTLCFTDSFTTSSGHIYYGIVTTKGLFNPQFKYFSNLDYTRGSFYVGPQGSKQYYITGYDFVSAFVTVVSFCALTLITAPLNQCFYGNVPSTISKAVPVLVALVAVLFFSFAPPARHGVGFGMTNSGPHLVQDPGDHDPPQASSSKLPTGAATRVIVPTNEGNGMKDDHAATVSRYTLRDYLAWKSDEAQ</sequence>
<evidence type="ECO:0000313" key="1">
    <source>
        <dbReference type="EMBL" id="KAJ7554884.1"/>
    </source>
</evidence>
<accession>A0ACC2DKY8</accession>
<protein>
    <submittedName>
        <fullName evidence="1">Uncharacterized protein</fullName>
    </submittedName>
</protein>
<comment type="caution">
    <text evidence="1">The sequence shown here is derived from an EMBL/GenBank/DDBJ whole genome shotgun (WGS) entry which is preliminary data.</text>
</comment>
<name>A0ACC2DKY8_DIPCM</name>
<keyword evidence="2" id="KW-1185">Reference proteome</keyword>
<dbReference type="EMBL" id="CM055096">
    <property type="protein sequence ID" value="KAJ7554884.1"/>
    <property type="molecule type" value="Genomic_DNA"/>
</dbReference>
<evidence type="ECO:0000313" key="2">
    <source>
        <dbReference type="Proteomes" id="UP001162992"/>
    </source>
</evidence>
<dbReference type="Proteomes" id="UP001162992">
    <property type="component" value="Chromosome 5"/>
</dbReference>
<reference evidence="2" key="1">
    <citation type="journal article" date="2024" name="Proc. Natl. Acad. Sci. U.S.A.">
        <title>Extraordinary preservation of gene collinearity over three hundred million years revealed in homosporous lycophytes.</title>
        <authorList>
            <person name="Li C."/>
            <person name="Wickell D."/>
            <person name="Kuo L.Y."/>
            <person name="Chen X."/>
            <person name="Nie B."/>
            <person name="Liao X."/>
            <person name="Peng D."/>
            <person name="Ji J."/>
            <person name="Jenkins J."/>
            <person name="Williams M."/>
            <person name="Shu S."/>
            <person name="Plott C."/>
            <person name="Barry K."/>
            <person name="Rajasekar S."/>
            <person name="Grimwood J."/>
            <person name="Han X."/>
            <person name="Sun S."/>
            <person name="Hou Z."/>
            <person name="He W."/>
            <person name="Dai G."/>
            <person name="Sun C."/>
            <person name="Schmutz J."/>
            <person name="Leebens-Mack J.H."/>
            <person name="Li F.W."/>
            <person name="Wang L."/>
        </authorList>
    </citation>
    <scope>NUCLEOTIDE SEQUENCE [LARGE SCALE GENOMIC DNA]</scope>
    <source>
        <strain evidence="2">cv. PW_Plant_1</strain>
    </source>
</reference>
<organism evidence="1 2">
    <name type="scientific">Diphasiastrum complanatum</name>
    <name type="common">Issler's clubmoss</name>
    <name type="synonym">Lycopodium complanatum</name>
    <dbReference type="NCBI Taxonomy" id="34168"/>
    <lineage>
        <taxon>Eukaryota</taxon>
        <taxon>Viridiplantae</taxon>
        <taxon>Streptophyta</taxon>
        <taxon>Embryophyta</taxon>
        <taxon>Tracheophyta</taxon>
        <taxon>Lycopodiopsida</taxon>
        <taxon>Lycopodiales</taxon>
        <taxon>Lycopodiaceae</taxon>
        <taxon>Lycopodioideae</taxon>
        <taxon>Diphasiastrum</taxon>
    </lineage>
</organism>